<dbReference type="PANTHER" id="PTHR12286:SF5">
    <property type="entry name" value="SACCHAROPINE DEHYDROGENASE-LIKE OXIDOREDUCTASE"/>
    <property type="match status" value="1"/>
</dbReference>
<dbReference type="Proteomes" id="UP001648503">
    <property type="component" value="Unassembled WGS sequence"/>
</dbReference>
<organism evidence="3 4">
    <name type="scientific">Batrachochytrium salamandrivorans</name>
    <dbReference type="NCBI Taxonomy" id="1357716"/>
    <lineage>
        <taxon>Eukaryota</taxon>
        <taxon>Fungi</taxon>
        <taxon>Fungi incertae sedis</taxon>
        <taxon>Chytridiomycota</taxon>
        <taxon>Chytridiomycota incertae sedis</taxon>
        <taxon>Chytridiomycetes</taxon>
        <taxon>Rhizophydiales</taxon>
        <taxon>Rhizophydiales incertae sedis</taxon>
        <taxon>Batrachochytrium</taxon>
    </lineage>
</organism>
<comment type="caution">
    <text evidence="3">The sequence shown here is derived from an EMBL/GenBank/DDBJ whole genome shotgun (WGS) entry which is preliminary data.</text>
</comment>
<reference evidence="3 4" key="1">
    <citation type="submission" date="2021-02" db="EMBL/GenBank/DDBJ databases">
        <title>Variation within the Batrachochytrium salamandrivorans European outbreak.</title>
        <authorList>
            <person name="Kelly M."/>
            <person name="Pasmans F."/>
            <person name="Shea T.P."/>
            <person name="Munoz J.F."/>
            <person name="Carranza S."/>
            <person name="Cuomo C.A."/>
            <person name="Martel A."/>
        </authorList>
    </citation>
    <scope>NUCLEOTIDE SEQUENCE [LARGE SCALE GENOMIC DNA]</scope>
    <source>
        <strain evidence="3 4">AMFP18/2</strain>
    </source>
</reference>
<gene>
    <name evidence="3" type="ORF">BASA50_008929</name>
</gene>
<sequence>MNARDFDVVVLGATGFTGQITANYLATIMPRNLRLGIAGRNLDKLKPILSELQLLNPNVQSVVADVIDASSIDELASRTKVLITTVGPFWIHGPIVVDACIKRNTHFLDCTGETHYIKKIIQEQHDNAVSNKTVIVPSCAFEAFLPDIGAFLVAKHFKSKGIEIGTVRYSIVKFNSAGVSGGTLHSLSTALSLKGGIMNDVFADVSCLEPAGSNLTSQKASGSSICEYSKELGGWQSWFLAERGNVRYVRRSAALLNYGSGFRFHETMAHTQPFSAYLYGIGQVVVLHLLYLSFIRRIVGHFIPTGSGPSAKKMKEGSFGVHIIGESADKRHQCVASISFDEDPGYKATAVLLAQSALCLLLDQAKLRTAGKDDRQFKTLEGGVLTGVSAMGEVVLERLEQAGFVFTVHDA</sequence>
<evidence type="ECO:0000256" key="1">
    <source>
        <dbReference type="ARBA" id="ARBA00038048"/>
    </source>
</evidence>
<dbReference type="InterPro" id="IPR051276">
    <property type="entry name" value="Saccharopine_DH-like_oxidrdct"/>
</dbReference>
<dbReference type="EMBL" id="JAFCIX010000418">
    <property type="protein sequence ID" value="KAH6590929.1"/>
    <property type="molecule type" value="Genomic_DNA"/>
</dbReference>
<name>A0ABQ8F2C4_9FUNG</name>
<evidence type="ECO:0000313" key="4">
    <source>
        <dbReference type="Proteomes" id="UP001648503"/>
    </source>
</evidence>
<keyword evidence="4" id="KW-1185">Reference proteome</keyword>
<dbReference type="InterPro" id="IPR005097">
    <property type="entry name" value="Sacchrp_dh_NADP-bd"/>
</dbReference>
<dbReference type="Pfam" id="PF03435">
    <property type="entry name" value="Sacchrp_dh_NADP"/>
    <property type="match status" value="1"/>
</dbReference>
<evidence type="ECO:0000313" key="3">
    <source>
        <dbReference type="EMBL" id="KAH6590929.1"/>
    </source>
</evidence>
<accession>A0ABQ8F2C4</accession>
<protein>
    <recommendedName>
        <fullName evidence="2">Saccharopine dehydrogenase NADP binding domain-containing protein</fullName>
    </recommendedName>
</protein>
<comment type="similarity">
    <text evidence="1">Belongs to the saccharopine dehydrogenase family.</text>
</comment>
<dbReference type="PANTHER" id="PTHR12286">
    <property type="entry name" value="SACCHAROPINE DEHYDROGENASE-LIKE OXIDOREDUCTASE"/>
    <property type="match status" value="1"/>
</dbReference>
<evidence type="ECO:0000259" key="2">
    <source>
        <dbReference type="Pfam" id="PF03435"/>
    </source>
</evidence>
<dbReference type="Gene3D" id="3.40.50.720">
    <property type="entry name" value="NAD(P)-binding Rossmann-like Domain"/>
    <property type="match status" value="1"/>
</dbReference>
<feature type="domain" description="Saccharopine dehydrogenase NADP binding" evidence="2">
    <location>
        <begin position="8"/>
        <end position="135"/>
    </location>
</feature>
<dbReference type="SUPFAM" id="SSF51735">
    <property type="entry name" value="NAD(P)-binding Rossmann-fold domains"/>
    <property type="match status" value="1"/>
</dbReference>
<dbReference type="InterPro" id="IPR036291">
    <property type="entry name" value="NAD(P)-bd_dom_sf"/>
</dbReference>
<proteinExistence type="inferred from homology"/>